<accession>A0A8S5Q3X4</accession>
<proteinExistence type="predicted"/>
<reference evidence="1" key="1">
    <citation type="journal article" date="2021" name="Proc. Natl. Acad. Sci. U.S.A.">
        <title>A Catalog of Tens of Thousands of Viruses from Human Metagenomes Reveals Hidden Associations with Chronic Diseases.</title>
        <authorList>
            <person name="Tisza M.J."/>
            <person name="Buck C.B."/>
        </authorList>
    </citation>
    <scope>NUCLEOTIDE SEQUENCE</scope>
    <source>
        <strain evidence="1">CtLNL10</strain>
    </source>
</reference>
<sequence length="81" mass="9573">MKKLQTAIIGTGLVIKINSNQFFSDDQKRVITSYQITTPVTQWSDLKQEWVKRDYEILKTCSMPEIIMCLVDIYKEVRTWN</sequence>
<organism evidence="1">
    <name type="scientific">Siphoviridae sp. ctLNL10</name>
    <dbReference type="NCBI Taxonomy" id="2825453"/>
    <lineage>
        <taxon>Viruses</taxon>
        <taxon>Duplodnaviria</taxon>
        <taxon>Heunggongvirae</taxon>
        <taxon>Uroviricota</taxon>
        <taxon>Caudoviricetes</taxon>
    </lineage>
</organism>
<name>A0A8S5Q3X4_9CAUD</name>
<evidence type="ECO:0000313" key="1">
    <source>
        <dbReference type="EMBL" id="DAE13826.1"/>
    </source>
</evidence>
<protein>
    <submittedName>
        <fullName evidence="1">Uncharacterized protein</fullName>
    </submittedName>
</protein>
<dbReference type="EMBL" id="BK015570">
    <property type="protein sequence ID" value="DAE13826.1"/>
    <property type="molecule type" value="Genomic_DNA"/>
</dbReference>